<dbReference type="RefSeq" id="XP_009498117.1">
    <property type="nucleotide sequence ID" value="XM_009499842.1"/>
</dbReference>
<dbReference type="AlphaFoldDB" id="A0A058Z0B2"/>
<dbReference type="EMBL" id="KB932217">
    <property type="protein sequence ID" value="KCV67556.1"/>
    <property type="molecule type" value="Genomic_DNA"/>
</dbReference>
<proteinExistence type="predicted"/>
<dbReference type="GeneID" id="20530800"/>
<organism evidence="1">
    <name type="scientific">Fonticula alba</name>
    <name type="common">Slime mold</name>
    <dbReference type="NCBI Taxonomy" id="691883"/>
    <lineage>
        <taxon>Eukaryota</taxon>
        <taxon>Rotosphaerida</taxon>
        <taxon>Fonticulaceae</taxon>
        <taxon>Fonticula</taxon>
    </lineage>
</organism>
<keyword evidence="2" id="KW-1185">Reference proteome</keyword>
<evidence type="ECO:0000313" key="1">
    <source>
        <dbReference type="EMBL" id="KCV67556.1"/>
    </source>
</evidence>
<dbReference type="Proteomes" id="UP000030693">
    <property type="component" value="Unassembled WGS sequence"/>
</dbReference>
<accession>A0A058Z0B2</accession>
<reference evidence="1" key="1">
    <citation type="submission" date="2013-04" db="EMBL/GenBank/DDBJ databases">
        <title>The Genome Sequence of Fonticula alba ATCC 38817.</title>
        <authorList>
            <consortium name="The Broad Institute Genomics Platform"/>
            <person name="Russ C."/>
            <person name="Cuomo C."/>
            <person name="Burger G."/>
            <person name="Gray M.W."/>
            <person name="Holland P.W.H."/>
            <person name="King N."/>
            <person name="Lang F.B.F."/>
            <person name="Roger A.J."/>
            <person name="Ruiz-Trillo I."/>
            <person name="Brown M."/>
            <person name="Walker B."/>
            <person name="Young S."/>
            <person name="Zeng Q."/>
            <person name="Gargeya S."/>
            <person name="Fitzgerald M."/>
            <person name="Haas B."/>
            <person name="Abouelleil A."/>
            <person name="Allen A.W."/>
            <person name="Alvarado L."/>
            <person name="Arachchi H.M."/>
            <person name="Berlin A.M."/>
            <person name="Chapman S.B."/>
            <person name="Gainer-Dewar J."/>
            <person name="Goldberg J."/>
            <person name="Griggs A."/>
            <person name="Gujja S."/>
            <person name="Hansen M."/>
            <person name="Howarth C."/>
            <person name="Imamovic A."/>
            <person name="Ireland A."/>
            <person name="Larimer J."/>
            <person name="McCowan C."/>
            <person name="Murphy C."/>
            <person name="Pearson M."/>
            <person name="Poon T.W."/>
            <person name="Priest M."/>
            <person name="Roberts A."/>
            <person name="Saif S."/>
            <person name="Shea T."/>
            <person name="Sisk P."/>
            <person name="Sykes S."/>
            <person name="Wortman J."/>
            <person name="Nusbaum C."/>
            <person name="Birren B."/>
        </authorList>
    </citation>
    <scope>NUCLEOTIDE SEQUENCE [LARGE SCALE GENOMIC DNA]</scope>
    <source>
        <strain evidence="1">ATCC 38817</strain>
    </source>
</reference>
<name>A0A058Z0B2_FONAL</name>
<evidence type="ECO:0000313" key="2">
    <source>
        <dbReference type="Proteomes" id="UP000030693"/>
    </source>
</evidence>
<sequence>MAAATVGGVILPPTAAGVGRLAVPCRAPWGLARLGSLGVGVSRPGTPGPGPTRVPCLGAPLGTGRPSRGRGALSPSPSRACALGLSSAWAVGLRLHVKRAGMRAPPPGRIAAVAPVAWTAPRHCSCLSAMPMVSPAPLSVCLPRAHARMCLRAPLPAGRAGPGRGTGLSLRRCLPGRPPDPGPWPGRTHLGAEVARLHRAPPSMTCMWVRARRMPGGGWASQAGEGETAWASTPGVLGAGSALGRNIRRFVCLSSRRSAALGLFVGLSVWVSTRRHVPAWERSAPGGRRHSRPACPAMLGSARQPLALGSARPHGCEGGPFSWGLGPAGSASASHQPRAEPCVCRRPCRSQGDLPWPGKGARSCASRCRGGSHRRAWRGGGPA</sequence>
<protein>
    <submittedName>
        <fullName evidence="1">Uncharacterized protein</fullName>
    </submittedName>
</protein>
<gene>
    <name evidence="1" type="ORF">H696_06075</name>
</gene>
<dbReference type="STRING" id="691883.A0A058Z0B2"/>